<evidence type="ECO:0000313" key="1">
    <source>
        <dbReference type="EMBL" id="KTR05219.1"/>
    </source>
</evidence>
<dbReference type="AlphaFoldDB" id="A0A175RQZ2"/>
<dbReference type="STRING" id="33881.NS184_10635"/>
<dbReference type="EMBL" id="LDQC01000058">
    <property type="protein sequence ID" value="KTR05219.1"/>
    <property type="molecule type" value="Genomic_DNA"/>
</dbReference>
<dbReference type="RefSeq" id="WP_058726084.1">
    <property type="nucleotide sequence ID" value="NZ_LDQC01000058.1"/>
</dbReference>
<evidence type="ECO:0000313" key="2">
    <source>
        <dbReference type="Proteomes" id="UP000078252"/>
    </source>
</evidence>
<reference evidence="1 2" key="1">
    <citation type="journal article" date="2016" name="Front. Microbiol.">
        <title>Genomic Resource of Rice Seed Associated Bacteria.</title>
        <authorList>
            <person name="Midha S."/>
            <person name="Bansal K."/>
            <person name="Sharma S."/>
            <person name="Kumar N."/>
            <person name="Patil P.P."/>
            <person name="Chaudhry V."/>
            <person name="Patil P.B."/>
        </authorList>
    </citation>
    <scope>NUCLEOTIDE SEQUENCE [LARGE SCALE GENOMIC DNA]</scope>
    <source>
        <strain evidence="1 2">NS184</strain>
    </source>
</reference>
<sequence>MTTDTATLIARTGTRAPAIRRLTPAQLDAGRRRPVGTPDERANAVRAILDAPTFTVEPSPLRSATLPHTPQ</sequence>
<organism evidence="1 2">
    <name type="scientific">Curtobacterium luteum</name>
    <dbReference type="NCBI Taxonomy" id="33881"/>
    <lineage>
        <taxon>Bacteria</taxon>
        <taxon>Bacillati</taxon>
        <taxon>Actinomycetota</taxon>
        <taxon>Actinomycetes</taxon>
        <taxon>Micrococcales</taxon>
        <taxon>Microbacteriaceae</taxon>
        <taxon>Curtobacterium</taxon>
    </lineage>
</organism>
<accession>A0A175RQZ2</accession>
<dbReference type="PATRIC" id="fig|33881.3.peg.2473"/>
<dbReference type="OrthoDB" id="10008090at2"/>
<dbReference type="Proteomes" id="UP000078252">
    <property type="component" value="Unassembled WGS sequence"/>
</dbReference>
<comment type="caution">
    <text evidence="1">The sequence shown here is derived from an EMBL/GenBank/DDBJ whole genome shotgun (WGS) entry which is preliminary data.</text>
</comment>
<protein>
    <submittedName>
        <fullName evidence="1">Uncharacterized protein</fullName>
    </submittedName>
</protein>
<name>A0A175RQZ2_9MICO</name>
<proteinExistence type="predicted"/>
<gene>
    <name evidence="1" type="ORF">NS184_10635</name>
</gene>